<comment type="catalytic activity">
    <reaction evidence="1">
        <text>S-ubiquitinyl-[E2 ubiquitin-conjugating enzyme]-L-cysteine + [acceptor protein]-L-lysine = [E2 ubiquitin-conjugating enzyme]-L-cysteine + N(6)-ubiquitinyl-[acceptor protein]-L-lysine.</text>
        <dbReference type="EC" id="2.3.2.27"/>
    </reaction>
</comment>
<evidence type="ECO:0000256" key="9">
    <source>
        <dbReference type="PROSITE-ProRule" id="PRU00175"/>
    </source>
</evidence>
<evidence type="ECO:0000256" key="11">
    <source>
        <dbReference type="SAM" id="Phobius"/>
    </source>
</evidence>
<dbReference type="PANTHER" id="PTHR46913:SF23">
    <property type="entry name" value="E3 UBIQUITIN-PROTEIN LIGASE RHA4A-RELATED"/>
    <property type="match status" value="1"/>
</dbReference>
<dbReference type="SMART" id="SM00184">
    <property type="entry name" value="RING"/>
    <property type="match status" value="1"/>
</dbReference>
<keyword evidence="6 9" id="KW-0863">Zinc-finger</keyword>
<dbReference type="Gene3D" id="3.30.40.10">
    <property type="entry name" value="Zinc/RING finger domain, C3HC4 (zinc finger)"/>
    <property type="match status" value="1"/>
</dbReference>
<name>A0ABQ8B1N5_BRANA</name>
<feature type="region of interest" description="Disordered" evidence="10">
    <location>
        <begin position="241"/>
        <end position="288"/>
    </location>
</feature>
<feature type="domain" description="RING-type" evidence="12">
    <location>
        <begin position="189"/>
        <end position="231"/>
    </location>
</feature>
<dbReference type="Pfam" id="PF13639">
    <property type="entry name" value="zf-RING_2"/>
    <property type="match status" value="1"/>
</dbReference>
<keyword evidence="14" id="KW-1185">Reference proteome</keyword>
<feature type="transmembrane region" description="Helical" evidence="11">
    <location>
        <begin position="29"/>
        <end position="53"/>
    </location>
</feature>
<evidence type="ECO:0000259" key="12">
    <source>
        <dbReference type="PROSITE" id="PS50089"/>
    </source>
</evidence>
<evidence type="ECO:0000256" key="10">
    <source>
        <dbReference type="SAM" id="MobiDB-lite"/>
    </source>
</evidence>
<dbReference type="SUPFAM" id="SSF57850">
    <property type="entry name" value="RING/U-box"/>
    <property type="match status" value="1"/>
</dbReference>
<proteinExistence type="predicted"/>
<dbReference type="InterPro" id="IPR013083">
    <property type="entry name" value="Znf_RING/FYVE/PHD"/>
</dbReference>
<feature type="compositionally biased region" description="Polar residues" evidence="10">
    <location>
        <begin position="241"/>
        <end position="256"/>
    </location>
</feature>
<keyword evidence="5" id="KW-0479">Metal-binding</keyword>
<evidence type="ECO:0000256" key="1">
    <source>
        <dbReference type="ARBA" id="ARBA00000900"/>
    </source>
</evidence>
<evidence type="ECO:0000256" key="8">
    <source>
        <dbReference type="ARBA" id="ARBA00022833"/>
    </source>
</evidence>
<comment type="pathway">
    <text evidence="2">Protein modification; protein ubiquitination.</text>
</comment>
<evidence type="ECO:0000256" key="2">
    <source>
        <dbReference type="ARBA" id="ARBA00004906"/>
    </source>
</evidence>
<evidence type="ECO:0000256" key="4">
    <source>
        <dbReference type="ARBA" id="ARBA00022679"/>
    </source>
</evidence>
<reference evidence="13 14" key="1">
    <citation type="submission" date="2021-05" db="EMBL/GenBank/DDBJ databases">
        <title>Genome Assembly of Synthetic Allotetraploid Brassica napus Reveals Homoeologous Exchanges between Subgenomes.</title>
        <authorList>
            <person name="Davis J.T."/>
        </authorList>
    </citation>
    <scope>NUCLEOTIDE SEQUENCE [LARGE SCALE GENOMIC DNA]</scope>
    <source>
        <strain evidence="14">cv. Da-Ae</strain>
        <tissue evidence="13">Seedling</tissue>
    </source>
</reference>
<keyword evidence="8" id="KW-0862">Zinc</keyword>
<gene>
    <name evidence="13" type="ORF">HID58_048287</name>
</gene>
<comment type="caution">
    <text evidence="13">The sequence shown here is derived from an EMBL/GenBank/DDBJ whole genome shotgun (WGS) entry which is preliminary data.</text>
</comment>
<organism evidence="13 14">
    <name type="scientific">Brassica napus</name>
    <name type="common">Rape</name>
    <dbReference type="NCBI Taxonomy" id="3708"/>
    <lineage>
        <taxon>Eukaryota</taxon>
        <taxon>Viridiplantae</taxon>
        <taxon>Streptophyta</taxon>
        <taxon>Embryophyta</taxon>
        <taxon>Tracheophyta</taxon>
        <taxon>Spermatophyta</taxon>
        <taxon>Magnoliopsida</taxon>
        <taxon>eudicotyledons</taxon>
        <taxon>Gunneridae</taxon>
        <taxon>Pentapetalae</taxon>
        <taxon>rosids</taxon>
        <taxon>malvids</taxon>
        <taxon>Brassicales</taxon>
        <taxon>Brassicaceae</taxon>
        <taxon>Brassiceae</taxon>
        <taxon>Brassica</taxon>
    </lineage>
</organism>
<dbReference type="CDD" id="cd16461">
    <property type="entry name" value="RING-H2_EL5-like"/>
    <property type="match status" value="1"/>
</dbReference>
<dbReference type="InterPro" id="IPR044600">
    <property type="entry name" value="ATL1/ATL16-like"/>
</dbReference>
<keyword evidence="11" id="KW-0812">Transmembrane</keyword>
<protein>
    <recommendedName>
        <fullName evidence="3">RING-type E3 ubiquitin transferase</fullName>
        <ecNumber evidence="3">2.3.2.27</ecNumber>
    </recommendedName>
</protein>
<keyword evidence="7" id="KW-0833">Ubl conjugation pathway</keyword>
<evidence type="ECO:0000313" key="14">
    <source>
        <dbReference type="Proteomes" id="UP000824890"/>
    </source>
</evidence>
<evidence type="ECO:0000313" key="13">
    <source>
        <dbReference type="EMBL" id="KAH0898719.1"/>
    </source>
</evidence>
<evidence type="ECO:0000256" key="7">
    <source>
        <dbReference type="ARBA" id="ARBA00022786"/>
    </source>
</evidence>
<dbReference type="Proteomes" id="UP000824890">
    <property type="component" value="Unassembled WGS sequence"/>
</dbReference>
<evidence type="ECO:0000256" key="5">
    <source>
        <dbReference type="ARBA" id="ARBA00022723"/>
    </source>
</evidence>
<keyword evidence="4" id="KW-0808">Transferase</keyword>
<keyword evidence="11" id="KW-1133">Transmembrane helix</keyword>
<evidence type="ECO:0000256" key="6">
    <source>
        <dbReference type="ARBA" id="ARBA00022771"/>
    </source>
</evidence>
<keyword evidence="11" id="KW-0472">Membrane</keyword>
<sequence>ISYSDPNRNPIPETTNDTNSTEAVQQFKLYHALIFSIPICFTFIVLFVFYVIYLRRRSSSVDWSSLGMRGGGSFVSTNNLSKFSSVTFGPNEYGQAELGLSKELRGMLPIVIFKESYSINDSQTVHIQHRPSHSGSVSCSLAKRTETGPVLRKTDFDGSSETGSAHKASNGVGAYRWLNRFLATDAGKCSVCLGDYQANEKLQQIPPCGNTFHMDCIDLWLTSHTTCPLCRLSIIPKSSLDRSQQNPETVSSISNSDGGGASAQPESQSVGEIVSHIDDGQEGDNDCT</sequence>
<evidence type="ECO:0000256" key="3">
    <source>
        <dbReference type="ARBA" id="ARBA00012483"/>
    </source>
</evidence>
<dbReference type="EC" id="2.3.2.27" evidence="3"/>
<dbReference type="PANTHER" id="PTHR46913">
    <property type="entry name" value="RING-H2 FINGER PROTEIN ATL16"/>
    <property type="match status" value="1"/>
</dbReference>
<dbReference type="InterPro" id="IPR001841">
    <property type="entry name" value="Znf_RING"/>
</dbReference>
<dbReference type="EMBL" id="JAGKQM010000012">
    <property type="protein sequence ID" value="KAH0898719.1"/>
    <property type="molecule type" value="Genomic_DNA"/>
</dbReference>
<feature type="non-terminal residue" evidence="13">
    <location>
        <position position="1"/>
    </location>
</feature>
<dbReference type="PROSITE" id="PS50089">
    <property type="entry name" value="ZF_RING_2"/>
    <property type="match status" value="1"/>
</dbReference>
<accession>A0ABQ8B1N5</accession>